<feature type="transmembrane region" description="Helical" evidence="1">
    <location>
        <begin position="28"/>
        <end position="52"/>
    </location>
</feature>
<sequence length="100" mass="11025">MELLFIVLAGIIMGGVARYLFPLRETHGVVLMPAVGGITAAIIWEVLTWLNWPYDGGWIWVITLIVTALVVGITAPVLGRTRRSRDRAELTALLSRKARA</sequence>
<accession>A0A917EXH9</accession>
<dbReference type="Proteomes" id="UP000598775">
    <property type="component" value="Unassembled WGS sequence"/>
</dbReference>
<proteinExistence type="predicted"/>
<reference evidence="2 3" key="1">
    <citation type="journal article" date="2014" name="Int. J. Syst. Evol. Microbiol.">
        <title>Complete genome sequence of Corynebacterium casei LMG S-19264T (=DSM 44701T), isolated from a smear-ripened cheese.</title>
        <authorList>
            <consortium name="US DOE Joint Genome Institute (JGI-PGF)"/>
            <person name="Walter F."/>
            <person name="Albersmeier A."/>
            <person name="Kalinowski J."/>
            <person name="Ruckert C."/>
        </authorList>
    </citation>
    <scope>NUCLEOTIDE SEQUENCE [LARGE SCALE GENOMIC DNA]</scope>
    <source>
        <strain evidence="2 3">CGMCC 1.12976</strain>
    </source>
</reference>
<evidence type="ECO:0000313" key="2">
    <source>
        <dbReference type="EMBL" id="GGF26708.1"/>
    </source>
</evidence>
<feature type="transmembrane region" description="Helical" evidence="1">
    <location>
        <begin position="58"/>
        <end position="78"/>
    </location>
</feature>
<organism evidence="2 3">
    <name type="scientific">Subtercola lobariae</name>
    <dbReference type="NCBI Taxonomy" id="1588641"/>
    <lineage>
        <taxon>Bacteria</taxon>
        <taxon>Bacillati</taxon>
        <taxon>Actinomycetota</taxon>
        <taxon>Actinomycetes</taxon>
        <taxon>Micrococcales</taxon>
        <taxon>Microbacteriaceae</taxon>
        <taxon>Subtercola</taxon>
    </lineage>
</organism>
<dbReference type="EMBL" id="BMGP01000003">
    <property type="protein sequence ID" value="GGF26708.1"/>
    <property type="molecule type" value="Genomic_DNA"/>
</dbReference>
<protein>
    <submittedName>
        <fullName evidence="2">Uncharacterized protein</fullName>
    </submittedName>
</protein>
<dbReference type="RefSeq" id="WP_188677613.1">
    <property type="nucleotide sequence ID" value="NZ_BMGP01000003.1"/>
</dbReference>
<gene>
    <name evidence="2" type="ORF">GCM10011399_20050</name>
</gene>
<keyword evidence="1" id="KW-0472">Membrane</keyword>
<name>A0A917EXH9_9MICO</name>
<keyword evidence="1" id="KW-0812">Transmembrane</keyword>
<comment type="caution">
    <text evidence="2">The sequence shown here is derived from an EMBL/GenBank/DDBJ whole genome shotgun (WGS) entry which is preliminary data.</text>
</comment>
<evidence type="ECO:0000313" key="3">
    <source>
        <dbReference type="Proteomes" id="UP000598775"/>
    </source>
</evidence>
<feature type="transmembrane region" description="Helical" evidence="1">
    <location>
        <begin position="6"/>
        <end position="21"/>
    </location>
</feature>
<dbReference type="AlphaFoldDB" id="A0A917EXH9"/>
<evidence type="ECO:0000256" key="1">
    <source>
        <dbReference type="SAM" id="Phobius"/>
    </source>
</evidence>
<keyword evidence="3" id="KW-1185">Reference proteome</keyword>
<keyword evidence="1" id="KW-1133">Transmembrane helix</keyword>